<feature type="domain" description="Hemerythrin-like" evidence="1">
    <location>
        <begin position="26"/>
        <end position="162"/>
    </location>
</feature>
<proteinExistence type="predicted"/>
<dbReference type="Proteomes" id="UP001327225">
    <property type="component" value="Chromosome"/>
</dbReference>
<dbReference type="Pfam" id="PF01814">
    <property type="entry name" value="Hemerythrin"/>
    <property type="match status" value="1"/>
</dbReference>
<evidence type="ECO:0000313" key="2">
    <source>
        <dbReference type="EMBL" id="WQQ26352.1"/>
    </source>
</evidence>
<dbReference type="Gene3D" id="1.20.120.520">
    <property type="entry name" value="nmb1532 protein domain like"/>
    <property type="match status" value="1"/>
</dbReference>
<accession>A0ABZ0ZQ18</accession>
<keyword evidence="3" id="KW-1185">Reference proteome</keyword>
<evidence type="ECO:0000259" key="1">
    <source>
        <dbReference type="Pfam" id="PF01814"/>
    </source>
</evidence>
<evidence type="ECO:0000313" key="3">
    <source>
        <dbReference type="Proteomes" id="UP001327225"/>
    </source>
</evidence>
<name>A0ABZ0ZQ18_9ACTN</name>
<dbReference type="InterPro" id="IPR012312">
    <property type="entry name" value="Hemerythrin-like"/>
</dbReference>
<dbReference type="EMBL" id="CP141059">
    <property type="protein sequence ID" value="WQQ26352.1"/>
    <property type="molecule type" value="Genomic_DNA"/>
</dbReference>
<sequence length="243" mass="27392">MTTTYPEQLMLPGQAAAPGGPVDMNVMYLMHHAFRRDLDRFGTAVPRTPIDDQATWVALAERWGRFSEILHHHHSGEDAGIWPFLLDRAHPAERQTLLDMEAEHEKIDPLLDCSGAAFAELATPGGGADGRSREELRAALAVRLAEAKEVLGAHLRHEESEAMVILQRHMTAEDWERIEAEHFKSKDSLGFLLYVVPWIAEDLPEQVLAEVLDDAGTPMKVVNWLGARLRFRGLERKAFRYLT</sequence>
<gene>
    <name evidence="2" type="ORF">SHK19_20625</name>
</gene>
<dbReference type="RefSeq" id="WP_322454525.1">
    <property type="nucleotide sequence ID" value="NZ_CP141059.1"/>
</dbReference>
<organism evidence="2 3">
    <name type="scientific">Nocardioides bizhenqiangii</name>
    <dbReference type="NCBI Taxonomy" id="3095076"/>
    <lineage>
        <taxon>Bacteria</taxon>
        <taxon>Bacillati</taxon>
        <taxon>Actinomycetota</taxon>
        <taxon>Actinomycetes</taxon>
        <taxon>Propionibacteriales</taxon>
        <taxon>Nocardioidaceae</taxon>
        <taxon>Nocardioides</taxon>
    </lineage>
</organism>
<protein>
    <submittedName>
        <fullName evidence="2">Hemerythrin domain-containing protein</fullName>
    </submittedName>
</protein>
<reference evidence="3" key="1">
    <citation type="submission" date="2023-12" db="EMBL/GenBank/DDBJ databases">
        <title>Novel species in genus Nocardioides.</title>
        <authorList>
            <person name="Zhou H."/>
        </authorList>
    </citation>
    <scope>NUCLEOTIDE SEQUENCE [LARGE SCALE GENOMIC DNA]</scope>
    <source>
        <strain evidence="3">HM61</strain>
    </source>
</reference>
<dbReference type="CDD" id="cd12108">
    <property type="entry name" value="Hr-like"/>
    <property type="match status" value="1"/>
</dbReference>